<dbReference type="Proteomes" id="UP000245712">
    <property type="component" value="Unassembled WGS sequence"/>
</dbReference>
<name>A0ABX5K6T6_9BURK</name>
<comment type="caution">
    <text evidence="1">The sequence shown here is derived from an EMBL/GenBank/DDBJ whole genome shotgun (WGS) entry which is preliminary data.</text>
</comment>
<dbReference type="RefSeq" id="WP_116614972.1">
    <property type="nucleotide sequence ID" value="NZ_QEOB01000042.1"/>
</dbReference>
<organism evidence="1 2">
    <name type="scientific">Paraburkholderia unamae</name>
    <dbReference type="NCBI Taxonomy" id="219649"/>
    <lineage>
        <taxon>Bacteria</taxon>
        <taxon>Pseudomonadati</taxon>
        <taxon>Pseudomonadota</taxon>
        <taxon>Betaproteobacteria</taxon>
        <taxon>Burkholderiales</taxon>
        <taxon>Burkholderiaceae</taxon>
        <taxon>Paraburkholderia</taxon>
    </lineage>
</organism>
<reference evidence="1 2" key="1">
    <citation type="submission" date="2018-05" db="EMBL/GenBank/DDBJ databases">
        <title>Genomic Encyclopedia of Type Strains, Phase IV (KMG-V): Genome sequencing to study the core and pangenomes of soil and plant-associated prokaryotes.</title>
        <authorList>
            <person name="Whitman W."/>
        </authorList>
    </citation>
    <scope>NUCLEOTIDE SEQUENCE [LARGE SCALE GENOMIC DNA]</scope>
    <source>
        <strain evidence="1 2">SCZa-39</strain>
    </source>
</reference>
<proteinExistence type="predicted"/>
<evidence type="ECO:0000313" key="1">
    <source>
        <dbReference type="EMBL" id="PVX61241.1"/>
    </source>
</evidence>
<dbReference type="EMBL" id="QEOB01000042">
    <property type="protein sequence ID" value="PVX61241.1"/>
    <property type="molecule type" value="Genomic_DNA"/>
</dbReference>
<evidence type="ECO:0000313" key="2">
    <source>
        <dbReference type="Proteomes" id="UP000245712"/>
    </source>
</evidence>
<keyword evidence="2" id="KW-1185">Reference proteome</keyword>
<gene>
    <name evidence="1" type="ORF">C7402_14232</name>
</gene>
<dbReference type="Pfam" id="PF13262">
    <property type="entry name" value="DUF4054"/>
    <property type="match status" value="1"/>
</dbReference>
<dbReference type="InterPro" id="IPR025127">
    <property type="entry name" value="DUF4054"/>
</dbReference>
<accession>A0ABX5K6T6</accession>
<protein>
    <submittedName>
        <fullName evidence="1">Uncharacterized protein DUF4054</fullName>
    </submittedName>
</protein>
<sequence length="154" mass="17060">MSTPCTGGVVTFSWGDWSARYPELATSIYEALAQLYFNEAQLYCDNTPTSLIRDTSPGGERELLLNMMTAHIAALNAPLNGQPSSPLVGRISGASEGSVSVQSQNDYPPGTVQWYQQTKYGAAFWAATMKYRTMLYTRGPVPVSNPFNLFRRRY</sequence>